<protein>
    <recommendedName>
        <fullName evidence="7">Nuclear condensin complex subunit 3 C-terminal domain-containing protein</fullName>
    </recommendedName>
</protein>
<dbReference type="InterPro" id="IPR025977">
    <property type="entry name" value="Cnd3_C"/>
</dbReference>
<organism evidence="8 9">
    <name type="scientific">Coptotermes formosanus</name>
    <name type="common">Formosan subterranean termite</name>
    <dbReference type="NCBI Taxonomy" id="36987"/>
    <lineage>
        <taxon>Eukaryota</taxon>
        <taxon>Metazoa</taxon>
        <taxon>Ecdysozoa</taxon>
        <taxon>Arthropoda</taxon>
        <taxon>Hexapoda</taxon>
        <taxon>Insecta</taxon>
        <taxon>Pterygota</taxon>
        <taxon>Neoptera</taxon>
        <taxon>Polyneoptera</taxon>
        <taxon>Dictyoptera</taxon>
        <taxon>Blattodea</taxon>
        <taxon>Blattoidea</taxon>
        <taxon>Termitoidae</taxon>
        <taxon>Rhinotermitidae</taxon>
        <taxon>Coptotermes</taxon>
    </lineage>
</organism>
<proteinExistence type="predicted"/>
<evidence type="ECO:0000259" key="7">
    <source>
        <dbReference type="Pfam" id="PF12719"/>
    </source>
</evidence>
<evidence type="ECO:0000256" key="4">
    <source>
        <dbReference type="ARBA" id="ARBA00022776"/>
    </source>
</evidence>
<dbReference type="InParanoid" id="A0A6L2Q1U8"/>
<name>A0A6L2Q1U8_COPFO</name>
<gene>
    <name evidence="8" type="ORF">Cfor_01985</name>
</gene>
<keyword evidence="2" id="KW-0158">Chromosome</keyword>
<evidence type="ECO:0000256" key="2">
    <source>
        <dbReference type="ARBA" id="ARBA00022454"/>
    </source>
</evidence>
<keyword evidence="6" id="KW-0131">Cell cycle</keyword>
<dbReference type="GO" id="GO:0000796">
    <property type="term" value="C:condensin complex"/>
    <property type="evidence" value="ECO:0007669"/>
    <property type="project" value="InterPro"/>
</dbReference>
<keyword evidence="3" id="KW-0132">Cell division</keyword>
<evidence type="ECO:0000256" key="5">
    <source>
        <dbReference type="ARBA" id="ARBA00023067"/>
    </source>
</evidence>
<evidence type="ECO:0000313" key="9">
    <source>
        <dbReference type="Proteomes" id="UP000502823"/>
    </source>
</evidence>
<keyword evidence="5" id="KW-0226">DNA condensation</keyword>
<dbReference type="EMBL" id="BLKM01012535">
    <property type="protein sequence ID" value="GFG36778.1"/>
    <property type="molecule type" value="Genomic_DNA"/>
</dbReference>
<keyword evidence="9" id="KW-1185">Reference proteome</keyword>
<dbReference type="Proteomes" id="UP000502823">
    <property type="component" value="Unassembled WGS sequence"/>
</dbReference>
<sequence length="214" mass="23754">MPSALFLLNVTPDRVSCVMYWTVTLRLLLLQSVTCIQHHQYKMVDVVGICTKQRVMIEFLAVEGHSPIVIHRCLRSIMDCDTYVGSLALRALGVCCLLSQDVAKKYILVFCFQLAHSEADEVCVMSVRVVFDLFLLYGLQPFQCEENGEEEADTTGGQILFDATGLGDADRDDITKSNNGATSAVNSSSKDLMRILTSLLDSKITAIFTHNLHL</sequence>
<dbReference type="GO" id="GO:0000793">
    <property type="term" value="C:condensed chromosome"/>
    <property type="evidence" value="ECO:0007669"/>
    <property type="project" value="TreeGrafter"/>
</dbReference>
<evidence type="ECO:0000313" key="8">
    <source>
        <dbReference type="EMBL" id="GFG36778.1"/>
    </source>
</evidence>
<accession>A0A6L2Q1U8</accession>
<dbReference type="OrthoDB" id="27187at2759"/>
<feature type="domain" description="Nuclear condensin complex subunit 3 C-terminal" evidence="7">
    <location>
        <begin position="81"/>
        <end position="203"/>
    </location>
</feature>
<dbReference type="GO" id="GO:0007076">
    <property type="term" value="P:mitotic chromosome condensation"/>
    <property type="evidence" value="ECO:0007669"/>
    <property type="project" value="InterPro"/>
</dbReference>
<dbReference type="GO" id="GO:0051301">
    <property type="term" value="P:cell division"/>
    <property type="evidence" value="ECO:0007669"/>
    <property type="project" value="UniProtKB-KW"/>
</dbReference>
<evidence type="ECO:0000256" key="1">
    <source>
        <dbReference type="ARBA" id="ARBA00004286"/>
    </source>
</evidence>
<dbReference type="Pfam" id="PF12719">
    <property type="entry name" value="Cnd3"/>
    <property type="match status" value="1"/>
</dbReference>
<dbReference type="PANTHER" id="PTHR14418">
    <property type="entry name" value="CONDENSIN COMPLEX SUBUNIT 3-RELATED"/>
    <property type="match status" value="1"/>
</dbReference>
<dbReference type="AlphaFoldDB" id="A0A6L2Q1U8"/>
<comment type="caution">
    <text evidence="8">The sequence shown here is derived from an EMBL/GenBank/DDBJ whole genome shotgun (WGS) entry which is preliminary data.</text>
</comment>
<reference evidence="9" key="1">
    <citation type="submission" date="2020-01" db="EMBL/GenBank/DDBJ databases">
        <title>Draft genome sequence of the Termite Coptotermes fromosanus.</title>
        <authorList>
            <person name="Itakura S."/>
            <person name="Yosikawa Y."/>
            <person name="Umezawa K."/>
        </authorList>
    </citation>
    <scope>NUCLEOTIDE SEQUENCE [LARGE SCALE GENOMIC DNA]</scope>
</reference>
<keyword evidence="4" id="KW-0498">Mitosis</keyword>
<dbReference type="PANTHER" id="PTHR14418:SF5">
    <property type="entry name" value="CONDENSIN COMPLEX SUBUNIT 3"/>
    <property type="match status" value="1"/>
</dbReference>
<dbReference type="InterPro" id="IPR027165">
    <property type="entry name" value="CND3"/>
</dbReference>
<evidence type="ECO:0000256" key="3">
    <source>
        <dbReference type="ARBA" id="ARBA00022618"/>
    </source>
</evidence>
<comment type="subcellular location">
    <subcellularLocation>
        <location evidence="1">Chromosome</location>
    </subcellularLocation>
</comment>
<evidence type="ECO:0000256" key="6">
    <source>
        <dbReference type="ARBA" id="ARBA00023306"/>
    </source>
</evidence>